<dbReference type="AlphaFoldDB" id="A0A816EC87"/>
<dbReference type="EMBL" id="CAJOBI010002372">
    <property type="protein sequence ID" value="CAF3925976.1"/>
    <property type="molecule type" value="Genomic_DNA"/>
</dbReference>
<dbReference type="InterPro" id="IPR043129">
    <property type="entry name" value="ATPase_NBD"/>
</dbReference>
<evidence type="ECO:0000256" key="2">
    <source>
        <dbReference type="ARBA" id="ARBA00022777"/>
    </source>
</evidence>
<evidence type="ECO:0000313" key="7">
    <source>
        <dbReference type="EMBL" id="CAF3782924.1"/>
    </source>
</evidence>
<dbReference type="CDD" id="cd24008">
    <property type="entry name" value="ASKHA_NBD_GLK"/>
    <property type="match status" value="1"/>
</dbReference>
<evidence type="ECO:0000313" key="3">
    <source>
        <dbReference type="EMBL" id="CAF1270730.1"/>
    </source>
</evidence>
<dbReference type="Gene3D" id="3.40.367.20">
    <property type="match status" value="1"/>
</dbReference>
<protein>
    <recommendedName>
        <fullName evidence="10">Glucokinase</fullName>
    </recommendedName>
</protein>
<dbReference type="Proteomes" id="UP000681720">
    <property type="component" value="Unassembled WGS sequence"/>
</dbReference>
<dbReference type="EMBL" id="CAJOBH010000009">
    <property type="protein sequence ID" value="CAF3747022.1"/>
    <property type="molecule type" value="Genomic_DNA"/>
</dbReference>
<sequence>MSKSCAVIVGDIGGTNARLQLLWYSRNQQVLIPSIVNVTRQTYRTNTFTGLNAILQRFLDDIENEQQLEDVLNAVKTKNIRIVLAVCGPIWNNRRSNDANNVRMEPGGVGWPQQHADTIENDLKLNPNSLVFLNDFEAIGYCLAAQVDDEANNLCKFTKTFSIHQVSLEQNPETNTPIACLGAGTGLGACFLSPNGLGRYKVYPSEAGMTDTFSPRSEEEWLLLKYLRHNQSFIEVEQLVSGPAFVTMLKFYSEYLNQPLSSKLNYELEQVSQDDAPAVIAQHARDHNDSLCLRVVDTFLDIFGRVLGTAAQTFLPYRGLYITGGILPKLTWRWQNNSENVLLKSYLNQGAKMSEIVAHVPLMLINDDDLGLKGCLYYMTNHDDQFPSI</sequence>
<keyword evidence="2" id="KW-0418">Kinase</keyword>
<dbReference type="GO" id="GO:0005524">
    <property type="term" value="F:ATP binding"/>
    <property type="evidence" value="ECO:0007669"/>
    <property type="project" value="InterPro"/>
</dbReference>
<dbReference type="PANTHER" id="PTHR47363">
    <property type="entry name" value="GLUCOKINASE"/>
    <property type="match status" value="1"/>
</dbReference>
<organism evidence="4 9">
    <name type="scientific">Rotaria magnacalcarata</name>
    <dbReference type="NCBI Taxonomy" id="392030"/>
    <lineage>
        <taxon>Eukaryota</taxon>
        <taxon>Metazoa</taxon>
        <taxon>Spiralia</taxon>
        <taxon>Gnathifera</taxon>
        <taxon>Rotifera</taxon>
        <taxon>Eurotatoria</taxon>
        <taxon>Bdelloidea</taxon>
        <taxon>Philodinida</taxon>
        <taxon>Philodinidae</taxon>
        <taxon>Rotaria</taxon>
    </lineage>
</organism>
<dbReference type="SUPFAM" id="SSF53067">
    <property type="entry name" value="Actin-like ATPase domain"/>
    <property type="match status" value="1"/>
</dbReference>
<proteinExistence type="predicted"/>
<dbReference type="OrthoDB" id="10251652at2759"/>
<accession>A0A816EC87</accession>
<dbReference type="Proteomes" id="UP000681967">
    <property type="component" value="Unassembled WGS sequence"/>
</dbReference>
<dbReference type="GO" id="GO:0005536">
    <property type="term" value="F:D-glucose binding"/>
    <property type="evidence" value="ECO:0007669"/>
    <property type="project" value="InterPro"/>
</dbReference>
<evidence type="ECO:0000313" key="8">
    <source>
        <dbReference type="EMBL" id="CAF3925976.1"/>
    </source>
</evidence>
<dbReference type="Proteomes" id="UP000663855">
    <property type="component" value="Unassembled WGS sequence"/>
</dbReference>
<evidence type="ECO:0000313" key="9">
    <source>
        <dbReference type="Proteomes" id="UP000663834"/>
    </source>
</evidence>
<gene>
    <name evidence="6" type="ORF">BYL167_LOCUS119</name>
    <name evidence="3" type="ORF">CJN711_LOCUS15463</name>
    <name evidence="7" type="ORF">GIL414_LOCUS145</name>
    <name evidence="4" type="ORF">KQP761_LOCUS29395</name>
    <name evidence="5" type="ORF">MBJ925_LOCUS29482</name>
    <name evidence="8" type="ORF">SMN809_LOCUS7926</name>
</gene>
<evidence type="ECO:0000313" key="4">
    <source>
        <dbReference type="EMBL" id="CAF1648044.1"/>
    </source>
</evidence>
<name>A0A816EC87_9BILA</name>
<reference evidence="4" key="1">
    <citation type="submission" date="2021-02" db="EMBL/GenBank/DDBJ databases">
        <authorList>
            <person name="Nowell W R."/>
        </authorList>
    </citation>
    <scope>NUCLEOTIDE SEQUENCE</scope>
</reference>
<dbReference type="PANTHER" id="PTHR47363:SF1">
    <property type="entry name" value="GLUCOKINASE"/>
    <property type="match status" value="1"/>
</dbReference>
<evidence type="ECO:0000256" key="1">
    <source>
        <dbReference type="ARBA" id="ARBA00022679"/>
    </source>
</evidence>
<evidence type="ECO:0000313" key="6">
    <source>
        <dbReference type="EMBL" id="CAF3747022.1"/>
    </source>
</evidence>
<dbReference type="Gene3D" id="3.30.420.40">
    <property type="match status" value="1"/>
</dbReference>
<evidence type="ECO:0000313" key="5">
    <source>
        <dbReference type="EMBL" id="CAF2140804.1"/>
    </source>
</evidence>
<dbReference type="Proteomes" id="UP000663824">
    <property type="component" value="Unassembled WGS sequence"/>
</dbReference>
<dbReference type="Proteomes" id="UP000676336">
    <property type="component" value="Unassembled WGS sequence"/>
</dbReference>
<dbReference type="GO" id="GO:0006096">
    <property type="term" value="P:glycolytic process"/>
    <property type="evidence" value="ECO:0007669"/>
    <property type="project" value="InterPro"/>
</dbReference>
<dbReference type="GO" id="GO:0004340">
    <property type="term" value="F:glucokinase activity"/>
    <property type="evidence" value="ECO:0007669"/>
    <property type="project" value="InterPro"/>
</dbReference>
<keyword evidence="1" id="KW-0808">Transferase</keyword>
<evidence type="ECO:0008006" key="10">
    <source>
        <dbReference type="Google" id="ProtNLM"/>
    </source>
</evidence>
<dbReference type="Pfam" id="PF02685">
    <property type="entry name" value="Glucokinase"/>
    <property type="match status" value="1"/>
</dbReference>
<dbReference type="EMBL" id="CAJNRE010015768">
    <property type="protein sequence ID" value="CAF2140804.1"/>
    <property type="molecule type" value="Genomic_DNA"/>
</dbReference>
<dbReference type="EMBL" id="CAJOBJ010000013">
    <property type="protein sequence ID" value="CAF3782924.1"/>
    <property type="molecule type" value="Genomic_DNA"/>
</dbReference>
<comment type="caution">
    <text evidence="4">The sequence shown here is derived from an EMBL/GenBank/DDBJ whole genome shotgun (WGS) entry which is preliminary data.</text>
</comment>
<dbReference type="InterPro" id="IPR003836">
    <property type="entry name" value="Glucokinase"/>
</dbReference>
<dbReference type="EMBL" id="CAJNOW010016148">
    <property type="protein sequence ID" value="CAF1648044.1"/>
    <property type="molecule type" value="Genomic_DNA"/>
</dbReference>
<dbReference type="EMBL" id="CAJNOV010007139">
    <property type="protein sequence ID" value="CAF1270730.1"/>
    <property type="molecule type" value="Genomic_DNA"/>
</dbReference>
<dbReference type="Proteomes" id="UP000663834">
    <property type="component" value="Unassembled WGS sequence"/>
</dbReference>